<dbReference type="InterPro" id="IPR014044">
    <property type="entry name" value="CAP_dom"/>
</dbReference>
<dbReference type="Pfam" id="PF00188">
    <property type="entry name" value="CAP"/>
    <property type="match status" value="1"/>
</dbReference>
<proteinExistence type="predicted"/>
<name>A0A1I6G5S9_9FLAO</name>
<dbReference type="Proteomes" id="UP000199534">
    <property type="component" value="Unassembled WGS sequence"/>
</dbReference>
<dbReference type="EMBL" id="FOYQ01000001">
    <property type="protein sequence ID" value="SFR37556.1"/>
    <property type="molecule type" value="Genomic_DNA"/>
</dbReference>
<evidence type="ECO:0000313" key="2">
    <source>
        <dbReference type="EMBL" id="SFR37556.1"/>
    </source>
</evidence>
<protein>
    <submittedName>
        <fullName evidence="2">Uncharacterized conserved protein YkwD, contains CAP (CSP/antigen 5/PR1) domain</fullName>
    </submittedName>
</protein>
<keyword evidence="3" id="KW-1185">Reference proteome</keyword>
<dbReference type="SUPFAM" id="SSF55797">
    <property type="entry name" value="PR-1-like"/>
    <property type="match status" value="1"/>
</dbReference>
<dbReference type="PANTHER" id="PTHR31157">
    <property type="entry name" value="SCP DOMAIN-CONTAINING PROTEIN"/>
    <property type="match status" value="1"/>
</dbReference>
<accession>A0A1I6G5S9</accession>
<dbReference type="AlphaFoldDB" id="A0A1I6G5S9"/>
<feature type="domain" description="SCP" evidence="1">
    <location>
        <begin position="40"/>
        <end position="152"/>
    </location>
</feature>
<sequence length="155" mass="16931">MLLAFSVCFALVVASCSKETVSVTEVPQAENRVALEGELLSLVNNFRTTSGMEPLTFSAVAYQYANTHTDYMIASGNLSHDNFTSRASQISQQTNAKAVAENVAKDYPSAEMALQGWIDSPSHRSTMEGNFSHTAISVKEAPDGTLYYTQIFFLE</sequence>
<gene>
    <name evidence="2" type="ORF">SAMN04490243_1286</name>
</gene>
<dbReference type="PANTHER" id="PTHR31157:SF1">
    <property type="entry name" value="SCP DOMAIN-CONTAINING PROTEIN"/>
    <property type="match status" value="1"/>
</dbReference>
<dbReference type="Gene3D" id="3.40.33.10">
    <property type="entry name" value="CAP"/>
    <property type="match status" value="1"/>
</dbReference>
<evidence type="ECO:0000259" key="1">
    <source>
        <dbReference type="Pfam" id="PF00188"/>
    </source>
</evidence>
<dbReference type="CDD" id="cd05379">
    <property type="entry name" value="CAP_bacterial"/>
    <property type="match status" value="1"/>
</dbReference>
<evidence type="ECO:0000313" key="3">
    <source>
        <dbReference type="Proteomes" id="UP000199534"/>
    </source>
</evidence>
<reference evidence="2 3" key="1">
    <citation type="submission" date="2016-10" db="EMBL/GenBank/DDBJ databases">
        <authorList>
            <person name="de Groot N.N."/>
        </authorList>
    </citation>
    <scope>NUCLEOTIDE SEQUENCE [LARGE SCALE GENOMIC DNA]</scope>
    <source>
        <strain evidence="2 3">DSM 21019</strain>
    </source>
</reference>
<dbReference type="STRING" id="400055.SAMN04490243_1286"/>
<organism evidence="2 3">
    <name type="scientific">Robiginitalea myxolifaciens</name>
    <dbReference type="NCBI Taxonomy" id="400055"/>
    <lineage>
        <taxon>Bacteria</taxon>
        <taxon>Pseudomonadati</taxon>
        <taxon>Bacteroidota</taxon>
        <taxon>Flavobacteriia</taxon>
        <taxon>Flavobacteriales</taxon>
        <taxon>Flavobacteriaceae</taxon>
        <taxon>Robiginitalea</taxon>
    </lineage>
</organism>
<dbReference type="InterPro" id="IPR035940">
    <property type="entry name" value="CAP_sf"/>
</dbReference>